<keyword evidence="1" id="KW-0732">Signal</keyword>
<feature type="chain" id="PRO_5014901916" evidence="1">
    <location>
        <begin position="21"/>
        <end position="119"/>
    </location>
</feature>
<dbReference type="AlphaFoldDB" id="A0A2M3ZTZ4"/>
<reference evidence="2" key="1">
    <citation type="submission" date="2018-01" db="EMBL/GenBank/DDBJ databases">
        <title>An insight into the sialome of Amazonian anophelines.</title>
        <authorList>
            <person name="Ribeiro J.M."/>
            <person name="Scarpassa V."/>
            <person name="Calvo E."/>
        </authorList>
    </citation>
    <scope>NUCLEOTIDE SEQUENCE</scope>
    <source>
        <tissue evidence="2">Salivary glands</tissue>
    </source>
</reference>
<dbReference type="EMBL" id="GGFM01011238">
    <property type="protein sequence ID" value="MBW31989.1"/>
    <property type="molecule type" value="Transcribed_RNA"/>
</dbReference>
<protein>
    <submittedName>
        <fullName evidence="2">Putative secreted peptide</fullName>
    </submittedName>
</protein>
<proteinExistence type="predicted"/>
<accession>A0A2M3ZTZ4</accession>
<name>A0A2M3ZTZ4_9DIPT</name>
<sequence length="119" mass="13319">MMTDTVVLLLILLSCGFTSALGLSVDVELLFRSSFTSFFTALFSYTGDSLANRSFFFSVHWFWAAKRSADVMSSTSLSRDSRDVRVTSSCFPIAVGGRSITRSGAIRFRVSMRDVVRFW</sequence>
<evidence type="ECO:0000256" key="1">
    <source>
        <dbReference type="SAM" id="SignalP"/>
    </source>
</evidence>
<evidence type="ECO:0000313" key="2">
    <source>
        <dbReference type="EMBL" id="MBW31989.1"/>
    </source>
</evidence>
<organism evidence="2">
    <name type="scientific">Anopheles braziliensis</name>
    <dbReference type="NCBI Taxonomy" id="58242"/>
    <lineage>
        <taxon>Eukaryota</taxon>
        <taxon>Metazoa</taxon>
        <taxon>Ecdysozoa</taxon>
        <taxon>Arthropoda</taxon>
        <taxon>Hexapoda</taxon>
        <taxon>Insecta</taxon>
        <taxon>Pterygota</taxon>
        <taxon>Neoptera</taxon>
        <taxon>Endopterygota</taxon>
        <taxon>Diptera</taxon>
        <taxon>Nematocera</taxon>
        <taxon>Culicoidea</taxon>
        <taxon>Culicidae</taxon>
        <taxon>Anophelinae</taxon>
        <taxon>Anopheles</taxon>
    </lineage>
</organism>
<feature type="signal peptide" evidence="1">
    <location>
        <begin position="1"/>
        <end position="20"/>
    </location>
</feature>